<dbReference type="PANTHER" id="PTHR10353:SF326">
    <property type="entry name" value="4-HYDROXY-7-METHOXY-3-OXO-3,4-DIHYDRO-2H-1,4-BENZOXAZIN-2-YL GLUCOSIDE BETA-D-GLUCOSIDASE 1, CHLOROPLASTIC"/>
    <property type="match status" value="1"/>
</dbReference>
<dbReference type="eggNOG" id="KOG0626">
    <property type="taxonomic scope" value="Eukaryota"/>
</dbReference>
<dbReference type="PRINTS" id="PR00131">
    <property type="entry name" value="GLHYDRLASE1"/>
</dbReference>
<dbReference type="OMA" id="KDSMELG"/>
<feature type="active site" description="Nucleophile" evidence="13">
    <location>
        <position position="417"/>
    </location>
</feature>
<dbReference type="PaxDb" id="4577-GRMZM2G426467_P01"/>
<keyword evidence="5" id="KW-0934">Plastid</keyword>
<evidence type="ECO:0000256" key="4">
    <source>
        <dbReference type="ARBA" id="ARBA00022528"/>
    </source>
</evidence>
<evidence type="ECO:0000256" key="5">
    <source>
        <dbReference type="ARBA" id="ARBA00022640"/>
    </source>
</evidence>
<dbReference type="InterPro" id="IPR018120">
    <property type="entry name" value="Glyco_hydro_1_AS"/>
</dbReference>
<evidence type="ECO:0007829" key="18">
    <source>
        <dbReference type="PeptideAtlas" id="A0A1D6MUP9"/>
    </source>
</evidence>
<dbReference type="InterPro" id="IPR001360">
    <property type="entry name" value="Glyco_hydro_1"/>
</dbReference>
<dbReference type="KEGG" id="zma:103650331"/>
<organism evidence="16 17">
    <name type="scientific">Zea mays</name>
    <name type="common">Maize</name>
    <dbReference type="NCBI Taxonomy" id="4577"/>
    <lineage>
        <taxon>Eukaryota</taxon>
        <taxon>Viridiplantae</taxon>
        <taxon>Streptophyta</taxon>
        <taxon>Embryophyta</taxon>
        <taxon>Tracheophyta</taxon>
        <taxon>Spermatophyta</taxon>
        <taxon>Magnoliopsida</taxon>
        <taxon>Liliopsida</taxon>
        <taxon>Poales</taxon>
        <taxon>Poaceae</taxon>
        <taxon>PACMAD clade</taxon>
        <taxon>Panicoideae</taxon>
        <taxon>Andropogonodae</taxon>
        <taxon>Andropogoneae</taxon>
        <taxon>Tripsacinae</taxon>
        <taxon>Zea</taxon>
    </lineage>
</organism>
<dbReference type="SUPFAM" id="SSF51445">
    <property type="entry name" value="(Trans)glycosidases"/>
    <property type="match status" value="1"/>
</dbReference>
<dbReference type="OrthoDB" id="774279at2759"/>
<dbReference type="STRING" id="4577.A0A1D6MUP9"/>
<comment type="similarity">
    <text evidence="2 14">Belongs to the glycosyl hydrolase 1 family.</text>
</comment>
<dbReference type="RefSeq" id="XP_008674149.1">
    <property type="nucleotide sequence ID" value="XM_008675927.2"/>
</dbReference>
<keyword evidence="18" id="KW-1267">Proteomics identification</keyword>
<evidence type="ECO:0000256" key="2">
    <source>
        <dbReference type="ARBA" id="ARBA00010838"/>
    </source>
</evidence>
<keyword evidence="6" id="KW-0378">Hydrolase</keyword>
<keyword evidence="8" id="KW-1015">Disulfide bond</keyword>
<dbReference type="GO" id="GO:0009507">
    <property type="term" value="C:chloroplast"/>
    <property type="evidence" value="ECO:0007669"/>
    <property type="project" value="UniProtKB-SubCell"/>
</dbReference>
<proteinExistence type="evidence at protein level"/>
<dbReference type="EMBL" id="CM007649">
    <property type="protein sequence ID" value="ONM32566.1"/>
    <property type="molecule type" value="Genomic_DNA"/>
</dbReference>
<dbReference type="PROSITE" id="PS00572">
    <property type="entry name" value="GLYCOSYL_HYDROL_F1_1"/>
    <property type="match status" value="1"/>
</dbReference>
<dbReference type="GO" id="GO:0102726">
    <property type="term" value="F:DIMBOA glucoside beta-D-glucosidase activity"/>
    <property type="evidence" value="ECO:0007669"/>
    <property type="project" value="UniProtKB-EC"/>
</dbReference>
<dbReference type="IntAct" id="A0A1D6MUP9">
    <property type="interactions" value="1"/>
</dbReference>
<evidence type="ECO:0000256" key="6">
    <source>
        <dbReference type="ARBA" id="ARBA00022801"/>
    </source>
</evidence>
<keyword evidence="4" id="KW-0150">Chloroplast</keyword>
<dbReference type="GO" id="GO:0008422">
    <property type="term" value="F:beta-glucosidase activity"/>
    <property type="evidence" value="ECO:0000318"/>
    <property type="project" value="GO_Central"/>
</dbReference>
<evidence type="ECO:0000313" key="17">
    <source>
        <dbReference type="Proteomes" id="UP000007305"/>
    </source>
</evidence>
<comment type="subcellular location">
    <subcellularLocation>
        <location evidence="1">Plastid</location>
        <location evidence="1">Chloroplast</location>
    </subcellularLocation>
</comment>
<evidence type="ECO:0000256" key="11">
    <source>
        <dbReference type="ARBA" id="ARBA00049199"/>
    </source>
</evidence>
<accession>A0A1D6MUP9</accession>
<reference evidence="15 17" key="1">
    <citation type="submission" date="2015-12" db="EMBL/GenBank/DDBJ databases">
        <title>Update maize B73 reference genome by single molecule sequencing technologies.</title>
        <authorList>
            <consortium name="Maize Genome Sequencing Project"/>
            <person name="Ware D."/>
        </authorList>
    </citation>
    <scope>NUCLEOTIDE SEQUENCE [LARGE SCALE GENOMIC DNA]</scope>
    <source>
        <strain evidence="17">cv. B73</strain>
        <tissue evidence="15">Seedling</tissue>
    </source>
</reference>
<evidence type="ECO:0000313" key="15">
    <source>
        <dbReference type="EMBL" id="ONM32566.1"/>
    </source>
</evidence>
<keyword evidence="17" id="KW-1185">Reference proteome</keyword>
<dbReference type="Pfam" id="PF00232">
    <property type="entry name" value="Glyco_hydro_1"/>
    <property type="match status" value="1"/>
</dbReference>
<dbReference type="GeneID" id="103650331"/>
<reference evidence="16" key="2">
    <citation type="submission" date="2019-07" db="EMBL/GenBank/DDBJ databases">
        <authorList>
            <person name="Seetharam A."/>
            <person name="Woodhouse M."/>
            <person name="Cannon E."/>
        </authorList>
    </citation>
    <scope>NUCLEOTIDE SEQUENCE [LARGE SCALE GENOMIC DNA]</scope>
    <source>
        <strain evidence="16">cv. B73</strain>
    </source>
</reference>
<dbReference type="ExpressionAtlas" id="A0A1D6MUP9">
    <property type="expression patterns" value="baseline and differential"/>
</dbReference>
<reference evidence="16" key="3">
    <citation type="submission" date="2021-05" db="UniProtKB">
        <authorList>
            <consortium name="EnsemblPlants"/>
        </authorList>
    </citation>
    <scope>IDENTIFICATION</scope>
    <source>
        <strain evidence="16">cv. B73</strain>
    </source>
</reference>
<evidence type="ECO:0000256" key="14">
    <source>
        <dbReference type="RuleBase" id="RU003690"/>
    </source>
</evidence>
<dbReference type="FunFam" id="3.20.20.80:FF:000041">
    <property type="entry name" value="Beta-glucosidase 7"/>
    <property type="match status" value="1"/>
</dbReference>
<dbReference type="AlphaFoldDB" id="A0A1D6MUP9"/>
<evidence type="ECO:0000256" key="10">
    <source>
        <dbReference type="ARBA" id="ARBA00048544"/>
    </source>
</evidence>
<gene>
    <name evidence="16" type="primary">LOC103650331</name>
    <name evidence="15" type="ORF">ZEAMMB73_Zm00001d041168</name>
</gene>
<dbReference type="Gene3D" id="3.20.20.80">
    <property type="entry name" value="Glycosidases"/>
    <property type="match status" value="1"/>
</dbReference>
<dbReference type="PANTHER" id="PTHR10353">
    <property type="entry name" value="GLYCOSYL HYDROLASE"/>
    <property type="match status" value="1"/>
</dbReference>
<dbReference type="InterPro" id="IPR017853">
    <property type="entry name" value="GH"/>
</dbReference>
<keyword evidence="7" id="KW-0809">Transit peptide</keyword>
<dbReference type="GO" id="GO:0005975">
    <property type="term" value="P:carbohydrate metabolic process"/>
    <property type="evidence" value="ECO:0007669"/>
    <property type="project" value="InterPro"/>
</dbReference>
<evidence type="ECO:0000256" key="1">
    <source>
        <dbReference type="ARBA" id="ARBA00004229"/>
    </source>
</evidence>
<dbReference type="EnsemblPlants" id="Zm00001eb133800_T001">
    <property type="protein sequence ID" value="Zm00001eb133800_P001"/>
    <property type="gene ID" value="Zm00001eb133800"/>
</dbReference>
<evidence type="ECO:0000256" key="3">
    <source>
        <dbReference type="ARBA" id="ARBA00012857"/>
    </source>
</evidence>
<evidence type="ECO:0000256" key="12">
    <source>
        <dbReference type="ARBA" id="ARBA00065078"/>
    </source>
</evidence>
<dbReference type="Proteomes" id="UP000007305">
    <property type="component" value="Chromosome 3"/>
</dbReference>
<protein>
    <recommendedName>
        <fullName evidence="3">4-hydroxy-7-methoxy-3-oxo-3,4-dihydro-2H-1,4-benzoxazin-2-yl glucosidebeta-D-glucosidase</fullName>
        <ecNumber evidence="3">3.2.1.182</ecNumber>
    </recommendedName>
</protein>
<comment type="catalytic activity">
    <reaction evidence="10">
        <text>DIBOA beta-D-glucoside + H2O = DIBOA + D-glucose</text>
        <dbReference type="Rhea" id="RHEA:33979"/>
        <dbReference type="ChEBI" id="CHEBI:4167"/>
        <dbReference type="ChEBI" id="CHEBI:15377"/>
        <dbReference type="ChEBI" id="CHEBI:63558"/>
        <dbReference type="ChEBI" id="CHEBI:63670"/>
        <dbReference type="EC" id="3.2.1.182"/>
    </reaction>
</comment>
<comment type="catalytic activity">
    <reaction evidence="11">
        <text>DIMBOA beta-D-glucoside + H2O = DIMBOA + D-glucose</text>
        <dbReference type="Rhea" id="RHEA:33975"/>
        <dbReference type="ChEBI" id="CHEBI:4167"/>
        <dbReference type="ChEBI" id="CHEBI:15377"/>
        <dbReference type="ChEBI" id="CHEBI:18048"/>
        <dbReference type="ChEBI" id="CHEBI:37573"/>
        <dbReference type="EC" id="3.2.1.182"/>
    </reaction>
</comment>
<evidence type="ECO:0000256" key="9">
    <source>
        <dbReference type="ARBA" id="ARBA00023295"/>
    </source>
</evidence>
<evidence type="ECO:0000256" key="13">
    <source>
        <dbReference type="PROSITE-ProRule" id="PRU10055"/>
    </source>
</evidence>
<dbReference type="EC" id="3.2.1.182" evidence="3"/>
<name>A0A1D6MUP9_MAIZE</name>
<keyword evidence="9" id="KW-0326">Glycosidase</keyword>
<evidence type="ECO:0000313" key="16">
    <source>
        <dbReference type="EnsemblPlants" id="Zm00001eb133800_P001"/>
    </source>
</evidence>
<comment type="subunit">
    <text evidence="12">Homo- and heterodimer.</text>
</comment>
<sequence>MDRFGNYKNYQTRRYEDGDDDAKQMLRPWEVPKGDWFPSDFIVGAATSAYQIEGGWNEGGKGPSTWDHFCHSFPSLIADGSNGDVAANSYHMYHEDVRLMKEIGLDAYRFSVSWSRILPKGTLEGGINQDGINYYKKLINLLLAEGIEPFITIFHWDTPQALVDKYGGFLDRRIVKDYTDFAMVCFENFGDKVKNWLTFNEPQTFSSFSYGIGLCAPGRCSPGQKCANPIGNSLIEPYIVGHNLLLAHAEAVDLYNKHYKDENGRIGIAFDVMGRVPYEKSAFVDQQAQERSWDINLGWFLEPLVRGDYPFSMRSLVRDRLPFFTVEEQERLVGSYDMLGLNYYTARFSKHIDISPNYSPALNTDDAYASQETYGPDDKPIGPWMGNPWIYMYPDGLKDLLMIMKNKYGNPPIYITENGMGDVDNGDLPMEDALNDQKRINYLQRHIAVIKDSMELGADVRGYFAWSLVDNFEWTAGYTERYGIVYVDRNDGYKRYMKKSAKWLKEFNTEKAGSA</sequence>
<evidence type="ECO:0000256" key="8">
    <source>
        <dbReference type="ARBA" id="ARBA00023157"/>
    </source>
</evidence>
<evidence type="ECO:0000256" key="7">
    <source>
        <dbReference type="ARBA" id="ARBA00022946"/>
    </source>
</evidence>
<dbReference type="Gramene" id="Zm00001eb133800_T001">
    <property type="protein sequence ID" value="Zm00001eb133800_P001"/>
    <property type="gene ID" value="Zm00001eb133800"/>
</dbReference>
<dbReference type="SMR" id="A0A1D6MUP9"/>